<evidence type="ECO:0000313" key="4">
    <source>
        <dbReference type="Proteomes" id="UP000276776"/>
    </source>
</evidence>
<dbReference type="PROSITE" id="PS00028">
    <property type="entry name" value="ZINC_FINGER_C2H2_1"/>
    <property type="match status" value="2"/>
</dbReference>
<evidence type="ECO:0000259" key="2">
    <source>
        <dbReference type="PROSITE" id="PS00028"/>
    </source>
</evidence>
<dbReference type="EMBL" id="UYYF01005085">
    <property type="protein sequence ID" value="VDN08078.1"/>
    <property type="molecule type" value="Genomic_DNA"/>
</dbReference>
<protein>
    <submittedName>
        <fullName evidence="5">C2H2-type domain-containing protein</fullName>
    </submittedName>
</protein>
<dbReference type="AlphaFoldDB" id="A0A0N5DB38"/>
<dbReference type="Gene3D" id="3.30.160.60">
    <property type="entry name" value="Classic Zinc Finger"/>
    <property type="match status" value="1"/>
</dbReference>
<organism evidence="5">
    <name type="scientific">Thelazia callipaeda</name>
    <name type="common">Oriental eyeworm</name>
    <name type="synonym">Parasitic nematode</name>
    <dbReference type="NCBI Taxonomy" id="103827"/>
    <lineage>
        <taxon>Eukaryota</taxon>
        <taxon>Metazoa</taxon>
        <taxon>Ecdysozoa</taxon>
        <taxon>Nematoda</taxon>
        <taxon>Chromadorea</taxon>
        <taxon>Rhabditida</taxon>
        <taxon>Spirurina</taxon>
        <taxon>Spiruromorpha</taxon>
        <taxon>Thelazioidea</taxon>
        <taxon>Thelaziidae</taxon>
        <taxon>Thelazia</taxon>
    </lineage>
</organism>
<dbReference type="STRING" id="103827.A0A0N5DB38"/>
<dbReference type="WBParaSite" id="TCLT_0001040001-mRNA-1">
    <property type="protein sequence ID" value="TCLT_0001040001-mRNA-1"/>
    <property type="gene ID" value="TCLT_0001040001"/>
</dbReference>
<name>A0A0N5DB38_THECL</name>
<dbReference type="OrthoDB" id="5865091at2759"/>
<reference evidence="5" key="1">
    <citation type="submission" date="2017-02" db="UniProtKB">
        <authorList>
            <consortium name="WormBaseParasite"/>
        </authorList>
    </citation>
    <scope>IDENTIFICATION</scope>
</reference>
<keyword evidence="4" id="KW-1185">Reference proteome</keyword>
<dbReference type="Proteomes" id="UP000276776">
    <property type="component" value="Unassembled WGS sequence"/>
</dbReference>
<gene>
    <name evidence="3" type="ORF">TCLT_LOCUS10389</name>
</gene>
<feature type="domain" description="C2H2-type" evidence="2">
    <location>
        <begin position="107"/>
        <end position="128"/>
    </location>
</feature>
<sequence length="562" mass="62488">MNAVKVPEQKRNSLSSSLSEAEKISRITTKSCQKVIRPEEIVESQEMNGLLELIKSEEIDKSQQVIDAREMEKSQKVDRFRETIKPSSLETSFTAEDVTSHVLSFKCFFCEAYIFTLQSFIIHLKSSHPNEDISEILSDQFRSCITSVEKEKIVVVTYAFPCRSADSHSNANHDRSSNSDVSICSQKSITSCCHSMEECEKKDSASADDALDIPTALSSTLHEFKADSSVSQEFVWQARSTQKPKTYLLSEHNLIDEEDSPLESVVTESSSKKSCDSSINMNFTLDEAKDQLGTVTSSLPAENTRRRQMSTYEKMMALTCQKCGQKLVFDFRFKNRCMLTRHAIEHKRANNPYRCSVEGCLDSYAEKRKLIGHLNYKHSELSKEEREAMLAKGDELMGKLRTVSLNGSLPCGSSPVPLTSSTVGTTGQSVPLTISPLTDLETVSISITMGDSRDSQSALAMAIPSASIGLLSTNHILKNMVNSVECEENEVLLKRIKREVPDCDESFPASHSTVASAGHNHLTVRNDQEKSEEISHLVNSSLLGVLSMIGKHHIKSEILETT</sequence>
<dbReference type="SMART" id="SM00355">
    <property type="entry name" value="ZnF_C2H2"/>
    <property type="match status" value="3"/>
</dbReference>
<evidence type="ECO:0000256" key="1">
    <source>
        <dbReference type="SAM" id="MobiDB-lite"/>
    </source>
</evidence>
<evidence type="ECO:0000313" key="3">
    <source>
        <dbReference type="EMBL" id="VDN08078.1"/>
    </source>
</evidence>
<proteinExistence type="predicted"/>
<reference evidence="3 4" key="2">
    <citation type="submission" date="2018-11" db="EMBL/GenBank/DDBJ databases">
        <authorList>
            <consortium name="Pathogen Informatics"/>
        </authorList>
    </citation>
    <scope>NUCLEOTIDE SEQUENCE [LARGE SCALE GENOMIC DNA]</scope>
</reference>
<evidence type="ECO:0000313" key="5">
    <source>
        <dbReference type="WBParaSite" id="TCLT_0001040001-mRNA-1"/>
    </source>
</evidence>
<feature type="domain" description="C2H2-type" evidence="2">
    <location>
        <begin position="355"/>
        <end position="378"/>
    </location>
</feature>
<accession>A0A0N5DB38</accession>
<dbReference type="InterPro" id="IPR013087">
    <property type="entry name" value="Znf_C2H2_type"/>
</dbReference>
<feature type="region of interest" description="Disordered" evidence="1">
    <location>
        <begin position="1"/>
        <end position="22"/>
    </location>
</feature>